<proteinExistence type="inferred from homology"/>
<comment type="similarity">
    <text evidence="2 8">Belongs to the bacterial ribosomal protein bL35 family.</text>
</comment>
<dbReference type="GO" id="GO:0006412">
    <property type="term" value="P:translation"/>
    <property type="evidence" value="ECO:0007669"/>
    <property type="project" value="InterPro"/>
</dbReference>
<evidence type="ECO:0000256" key="7">
    <source>
        <dbReference type="ARBA" id="ARBA00023274"/>
    </source>
</evidence>
<dbReference type="InterPro" id="IPR037229">
    <property type="entry name" value="Ribosomal_bL35_sf"/>
</dbReference>
<keyword evidence="3" id="KW-0853">WD repeat</keyword>
<dbReference type="Gene3D" id="4.10.410.60">
    <property type="match status" value="1"/>
</dbReference>
<dbReference type="EMBL" id="BSYO01000013">
    <property type="protein sequence ID" value="GMH13785.1"/>
    <property type="molecule type" value="Genomic_DNA"/>
</dbReference>
<dbReference type="InterPro" id="IPR018265">
    <property type="entry name" value="Ribosomal_bL35_CS"/>
</dbReference>
<evidence type="ECO:0000256" key="3">
    <source>
        <dbReference type="ARBA" id="ARBA00022574"/>
    </source>
</evidence>
<keyword evidence="4" id="KW-0677">Repeat</keyword>
<dbReference type="AlphaFoldDB" id="A0AAD3XRR2"/>
<dbReference type="InterPro" id="IPR001706">
    <property type="entry name" value="Ribosomal_bL35"/>
</dbReference>
<evidence type="ECO:0000256" key="5">
    <source>
        <dbReference type="ARBA" id="ARBA00022980"/>
    </source>
</evidence>
<keyword evidence="10" id="KW-1185">Reference proteome</keyword>
<dbReference type="InterPro" id="IPR015943">
    <property type="entry name" value="WD40/YVTN_repeat-like_dom_sf"/>
</dbReference>
<dbReference type="NCBIfam" id="TIGR00001">
    <property type="entry name" value="rpmI_bact"/>
    <property type="match status" value="1"/>
</dbReference>
<dbReference type="InterPro" id="IPR021137">
    <property type="entry name" value="Ribosomal_bL35-like"/>
</dbReference>
<dbReference type="PANTHER" id="PTHR22652">
    <property type="entry name" value="NUCLEOPORIN NUP43"/>
    <property type="match status" value="1"/>
</dbReference>
<dbReference type="InterPro" id="IPR036322">
    <property type="entry name" value="WD40_repeat_dom_sf"/>
</dbReference>
<keyword evidence="5 8" id="KW-0689">Ribosomal protein</keyword>
<comment type="caution">
    <text evidence="9">The sequence shown here is derived from an EMBL/GenBank/DDBJ whole genome shotgun (WGS) entry which is preliminary data.</text>
</comment>
<dbReference type="Pfam" id="PF01632">
    <property type="entry name" value="Ribosomal_L35p"/>
    <property type="match status" value="1"/>
</dbReference>
<dbReference type="HAMAP" id="MF_00514">
    <property type="entry name" value="Ribosomal_bL35"/>
    <property type="match status" value="1"/>
</dbReference>
<protein>
    <recommendedName>
        <fullName evidence="8">50S ribosomal protein L35</fullName>
    </recommendedName>
</protein>
<dbReference type="SUPFAM" id="SSF143034">
    <property type="entry name" value="L35p-like"/>
    <property type="match status" value="1"/>
</dbReference>
<dbReference type="PRINTS" id="PR00064">
    <property type="entry name" value="RIBOSOMALL35"/>
</dbReference>
<dbReference type="Gene3D" id="2.130.10.10">
    <property type="entry name" value="YVTN repeat-like/Quinoprotein amine dehydrogenase"/>
    <property type="match status" value="1"/>
</dbReference>
<keyword evidence="7 8" id="KW-0687">Ribonucleoprotein</keyword>
<evidence type="ECO:0000256" key="6">
    <source>
        <dbReference type="ARBA" id="ARBA00023242"/>
    </source>
</evidence>
<reference evidence="9" key="1">
    <citation type="submission" date="2023-05" db="EMBL/GenBank/DDBJ databases">
        <title>Nepenthes gracilis genome sequencing.</title>
        <authorList>
            <person name="Fukushima K."/>
        </authorList>
    </citation>
    <scope>NUCLEOTIDE SEQUENCE</scope>
    <source>
        <strain evidence="9">SING2019-196</strain>
    </source>
</reference>
<evidence type="ECO:0000256" key="4">
    <source>
        <dbReference type="ARBA" id="ARBA00022737"/>
    </source>
</evidence>
<evidence type="ECO:0000313" key="10">
    <source>
        <dbReference type="Proteomes" id="UP001279734"/>
    </source>
</evidence>
<organism evidence="9 10">
    <name type="scientific">Nepenthes gracilis</name>
    <name type="common">Slender pitcher plant</name>
    <dbReference type="NCBI Taxonomy" id="150966"/>
    <lineage>
        <taxon>Eukaryota</taxon>
        <taxon>Viridiplantae</taxon>
        <taxon>Streptophyta</taxon>
        <taxon>Embryophyta</taxon>
        <taxon>Tracheophyta</taxon>
        <taxon>Spermatophyta</taxon>
        <taxon>Magnoliopsida</taxon>
        <taxon>eudicotyledons</taxon>
        <taxon>Gunneridae</taxon>
        <taxon>Pentapetalae</taxon>
        <taxon>Caryophyllales</taxon>
        <taxon>Nepenthaceae</taxon>
        <taxon>Nepenthes</taxon>
    </lineage>
</organism>
<name>A0AAD3XRR2_NEPGR</name>
<dbReference type="SUPFAM" id="SSF50978">
    <property type="entry name" value="WD40 repeat-like"/>
    <property type="match status" value="1"/>
</dbReference>
<sequence>MAVMQTQNSLHIHKLPLSKYVDGLRWLPPLSAFDKFVVFSLFDSDSCSSSIEIHSLTATGNDHSISPSLSSASSFPSLSRTTSLRVSQSPYKILIAFSTFAGSLNLLFPVYSGDFTLETQLSVRDSSFHSGPISDIDVLENECVSVGEDGRVNLTSLCDSRLSYRRVFDSNGLVSYTAAKWASPMEFATGGLGFSLQWWDQRKPGEPALRFKGNWPQKTTHGIVHSIDIHPSRKHICLAGGSSGTVFAWDLRWQQQPIILSGVGIGERPTRSPSESDVWEVQYDCHLQSSNISSISSPRMLPVMMCAEDGILAVVGQGLEPVELLAESCAINNFDIDKQNNSHVICSLEWEAVAVLTRPSSAKLIPASMDGGLEPNSSTKSMLSYIFPLYCDHSPNFPELQFFGHARSGARNRLDRRSKQRQMMAAALATPILSSNLIRFRIHSSNLILPSIRKSYSNAVNLTPLFTERSNNYSLNLNYSHSIASAAGLWPVVLQKRASAIAVSSPFHPSLGVFCAKGYKMKTHKASAKRFRVTGRGKIMRRRAGKQHLLAKKNSKRKLRLSKMVQVHKSDYDNVIGALPYLKVNRQV</sequence>
<dbReference type="Proteomes" id="UP001279734">
    <property type="component" value="Unassembled WGS sequence"/>
</dbReference>
<dbReference type="PROSITE" id="PS00936">
    <property type="entry name" value="RIBOSOMAL_L35"/>
    <property type="match status" value="1"/>
</dbReference>
<dbReference type="GO" id="GO:1990904">
    <property type="term" value="C:ribonucleoprotein complex"/>
    <property type="evidence" value="ECO:0007669"/>
    <property type="project" value="UniProtKB-KW"/>
</dbReference>
<gene>
    <name evidence="9" type="ORF">Nepgr_015626</name>
</gene>
<dbReference type="PANTHER" id="PTHR22652:SF0">
    <property type="entry name" value="NUCLEOPORIN NUP43"/>
    <property type="match status" value="1"/>
</dbReference>
<dbReference type="FunFam" id="4.10.410.60:FF:000001">
    <property type="entry name" value="50S ribosomal protein L35"/>
    <property type="match status" value="1"/>
</dbReference>
<dbReference type="GO" id="GO:0031080">
    <property type="term" value="C:nuclear pore outer ring"/>
    <property type="evidence" value="ECO:0007669"/>
    <property type="project" value="TreeGrafter"/>
</dbReference>
<comment type="subcellular location">
    <subcellularLocation>
        <location evidence="1">Nucleus</location>
    </subcellularLocation>
</comment>
<dbReference type="GO" id="GO:0003735">
    <property type="term" value="F:structural constituent of ribosome"/>
    <property type="evidence" value="ECO:0007669"/>
    <property type="project" value="InterPro"/>
</dbReference>
<evidence type="ECO:0000256" key="2">
    <source>
        <dbReference type="ARBA" id="ARBA00006598"/>
    </source>
</evidence>
<evidence type="ECO:0000313" key="9">
    <source>
        <dbReference type="EMBL" id="GMH13785.1"/>
    </source>
</evidence>
<evidence type="ECO:0000256" key="8">
    <source>
        <dbReference type="RuleBase" id="RU000568"/>
    </source>
</evidence>
<dbReference type="GO" id="GO:0005840">
    <property type="term" value="C:ribosome"/>
    <property type="evidence" value="ECO:0007669"/>
    <property type="project" value="UniProtKB-KW"/>
</dbReference>
<accession>A0AAD3XRR2</accession>
<keyword evidence="6" id="KW-0539">Nucleus</keyword>
<evidence type="ECO:0000256" key="1">
    <source>
        <dbReference type="ARBA" id="ARBA00004123"/>
    </source>
</evidence>